<keyword evidence="2" id="KW-1277">Toxin-antitoxin system</keyword>
<evidence type="ECO:0000313" key="9">
    <source>
        <dbReference type="Proteomes" id="UP000177306"/>
    </source>
</evidence>
<reference evidence="8 9" key="1">
    <citation type="journal article" date="2016" name="Nat. Commun.">
        <title>Thousands of microbial genomes shed light on interconnected biogeochemical processes in an aquifer system.</title>
        <authorList>
            <person name="Anantharaman K."/>
            <person name="Brown C.T."/>
            <person name="Hug L.A."/>
            <person name="Sharon I."/>
            <person name="Castelle C.J."/>
            <person name="Probst A.J."/>
            <person name="Thomas B.C."/>
            <person name="Singh A."/>
            <person name="Wilkins M.J."/>
            <person name="Karaoz U."/>
            <person name="Brodie E.L."/>
            <person name="Williams K.H."/>
            <person name="Hubbard S.S."/>
            <person name="Banfield J.F."/>
        </authorList>
    </citation>
    <scope>NUCLEOTIDE SEQUENCE [LARGE SCALE GENOMIC DNA]</scope>
</reference>
<evidence type="ECO:0000256" key="1">
    <source>
        <dbReference type="ARBA" id="ARBA00006620"/>
    </source>
</evidence>
<dbReference type="EMBL" id="MFLY01000023">
    <property type="protein sequence ID" value="OGG72924.1"/>
    <property type="molecule type" value="Genomic_DNA"/>
</dbReference>
<dbReference type="GO" id="GO:0004519">
    <property type="term" value="F:endonuclease activity"/>
    <property type="evidence" value="ECO:0007669"/>
    <property type="project" value="UniProtKB-KW"/>
</dbReference>
<dbReference type="Pfam" id="PF07927">
    <property type="entry name" value="HicA_toxin"/>
    <property type="match status" value="1"/>
</dbReference>
<dbReference type="Proteomes" id="UP000177306">
    <property type="component" value="Unassembled WGS sequence"/>
</dbReference>
<accession>A0A1F6EH03</accession>
<comment type="caution">
    <text evidence="8">The sequence shown here is derived from an EMBL/GenBank/DDBJ whole genome shotgun (WGS) entry which is preliminary data.</text>
</comment>
<dbReference type="GO" id="GO:0016787">
    <property type="term" value="F:hydrolase activity"/>
    <property type="evidence" value="ECO:0007669"/>
    <property type="project" value="UniProtKB-KW"/>
</dbReference>
<protein>
    <submittedName>
        <fullName evidence="8">Addiction module toxin, HicA family</fullName>
    </submittedName>
</protein>
<comment type="similarity">
    <text evidence="1">Belongs to the HicA mRNA interferase family.</text>
</comment>
<name>A0A1F6EH03_9BACT</name>
<keyword evidence="6" id="KW-0694">RNA-binding</keyword>
<dbReference type="InterPro" id="IPR012933">
    <property type="entry name" value="HicA_mRNA_interferase"/>
</dbReference>
<proteinExistence type="inferred from homology"/>
<evidence type="ECO:0000256" key="7">
    <source>
        <dbReference type="ARBA" id="ARBA00023016"/>
    </source>
</evidence>
<keyword evidence="7" id="KW-0346">Stress response</keyword>
<dbReference type="Gene3D" id="3.30.920.30">
    <property type="entry name" value="Hypothetical protein"/>
    <property type="match status" value="1"/>
</dbReference>
<evidence type="ECO:0000256" key="6">
    <source>
        <dbReference type="ARBA" id="ARBA00022884"/>
    </source>
</evidence>
<dbReference type="GO" id="GO:0003729">
    <property type="term" value="F:mRNA binding"/>
    <property type="evidence" value="ECO:0007669"/>
    <property type="project" value="InterPro"/>
</dbReference>
<keyword evidence="4" id="KW-0255">Endonuclease</keyword>
<keyword evidence="5" id="KW-0378">Hydrolase</keyword>
<dbReference type="AlphaFoldDB" id="A0A1F6EH03"/>
<organism evidence="8 9">
    <name type="scientific">Candidatus Kaiserbacteria bacterium RIFCSPLOWO2_01_FULL_53_17</name>
    <dbReference type="NCBI Taxonomy" id="1798511"/>
    <lineage>
        <taxon>Bacteria</taxon>
        <taxon>Candidatus Kaiseribacteriota</taxon>
    </lineage>
</organism>
<dbReference type="InterPro" id="IPR038570">
    <property type="entry name" value="HicA_sf"/>
</dbReference>
<evidence type="ECO:0000256" key="5">
    <source>
        <dbReference type="ARBA" id="ARBA00022801"/>
    </source>
</evidence>
<evidence type="ECO:0000256" key="4">
    <source>
        <dbReference type="ARBA" id="ARBA00022759"/>
    </source>
</evidence>
<gene>
    <name evidence="8" type="ORF">A3A38_02790</name>
</gene>
<evidence type="ECO:0000256" key="2">
    <source>
        <dbReference type="ARBA" id="ARBA00022649"/>
    </source>
</evidence>
<evidence type="ECO:0000256" key="3">
    <source>
        <dbReference type="ARBA" id="ARBA00022722"/>
    </source>
</evidence>
<dbReference type="SUPFAM" id="SSF54786">
    <property type="entry name" value="YcfA/nrd intein domain"/>
    <property type="match status" value="1"/>
</dbReference>
<evidence type="ECO:0000313" key="8">
    <source>
        <dbReference type="EMBL" id="OGG72924.1"/>
    </source>
</evidence>
<keyword evidence="3" id="KW-0540">Nuclease</keyword>
<sequence>MKRGKLIRYLRESGCSLLREGGNHSVFINPLNKEIASVPRHAELGDFLAEKICKQLRLPKIKRGK</sequence>